<reference evidence="6" key="2">
    <citation type="journal article" date="2021" name="PeerJ">
        <title>Extensive microbial diversity within the chicken gut microbiome revealed by metagenomics and culture.</title>
        <authorList>
            <person name="Gilroy R."/>
            <person name="Ravi A."/>
            <person name="Getino M."/>
            <person name="Pursley I."/>
            <person name="Horton D.L."/>
            <person name="Alikhan N.F."/>
            <person name="Baker D."/>
            <person name="Gharbi K."/>
            <person name="Hall N."/>
            <person name="Watson M."/>
            <person name="Adriaenssens E.M."/>
            <person name="Foster-Nyarko E."/>
            <person name="Jarju S."/>
            <person name="Secka A."/>
            <person name="Antonio M."/>
            <person name="Oren A."/>
            <person name="Chaudhuri R.R."/>
            <person name="La Ragione R."/>
            <person name="Hildebrand F."/>
            <person name="Pallen M.J."/>
        </authorList>
    </citation>
    <scope>NUCLEOTIDE SEQUENCE</scope>
    <source>
        <strain evidence="6">ChiHjej13B12-12457</strain>
    </source>
</reference>
<dbReference type="Pfam" id="PF00037">
    <property type="entry name" value="Fer4"/>
    <property type="match status" value="1"/>
</dbReference>
<dbReference type="Gene3D" id="3.30.70.20">
    <property type="match status" value="1"/>
</dbReference>
<dbReference type="Gene3D" id="3.30.9.10">
    <property type="entry name" value="D-Amino Acid Oxidase, subunit A, domain 2"/>
    <property type="match status" value="1"/>
</dbReference>
<dbReference type="Pfam" id="PF07992">
    <property type="entry name" value="Pyr_redox_2"/>
    <property type="match status" value="1"/>
</dbReference>
<dbReference type="CDD" id="cd00207">
    <property type="entry name" value="fer2"/>
    <property type="match status" value="1"/>
</dbReference>
<gene>
    <name evidence="6" type="ORF">IAC94_00205</name>
</gene>
<protein>
    <submittedName>
        <fullName evidence="6">FAD-dependent oxidoreductase</fullName>
    </submittedName>
</protein>
<evidence type="ECO:0000313" key="7">
    <source>
        <dbReference type="Proteomes" id="UP000886744"/>
    </source>
</evidence>
<dbReference type="PRINTS" id="PR00368">
    <property type="entry name" value="FADPNR"/>
</dbReference>
<evidence type="ECO:0000313" key="6">
    <source>
        <dbReference type="EMBL" id="HIR61933.1"/>
    </source>
</evidence>
<keyword evidence="1" id="KW-0479">Metal-binding</keyword>
<name>A0A9D1DZR3_9BACT</name>
<evidence type="ECO:0000256" key="4">
    <source>
        <dbReference type="ARBA" id="ARBA00023014"/>
    </source>
</evidence>
<comment type="caution">
    <text evidence="6">The sequence shown here is derived from an EMBL/GenBank/DDBJ whole genome shotgun (WGS) entry which is preliminary data.</text>
</comment>
<dbReference type="InterPro" id="IPR042204">
    <property type="entry name" value="2Fe-2S-bd_N"/>
</dbReference>
<dbReference type="GO" id="GO:0051537">
    <property type="term" value="F:2 iron, 2 sulfur cluster binding"/>
    <property type="evidence" value="ECO:0007669"/>
    <property type="project" value="InterPro"/>
</dbReference>
<keyword evidence="3" id="KW-0408">Iron</keyword>
<dbReference type="PROSITE" id="PS00198">
    <property type="entry name" value="4FE4S_FER_1"/>
    <property type="match status" value="1"/>
</dbReference>
<accession>A0A9D1DZR3</accession>
<proteinExistence type="predicted"/>
<dbReference type="InterPro" id="IPR006058">
    <property type="entry name" value="2Fe2S_fd_BS"/>
</dbReference>
<dbReference type="Gene3D" id="1.10.10.1100">
    <property type="entry name" value="BFD-like [2Fe-2S]-binding domain"/>
    <property type="match status" value="1"/>
</dbReference>
<evidence type="ECO:0000256" key="2">
    <source>
        <dbReference type="ARBA" id="ARBA00023002"/>
    </source>
</evidence>
<dbReference type="SUPFAM" id="SSF54862">
    <property type="entry name" value="4Fe-4S ferredoxins"/>
    <property type="match status" value="1"/>
</dbReference>
<reference evidence="6" key="1">
    <citation type="submission" date="2020-10" db="EMBL/GenBank/DDBJ databases">
        <authorList>
            <person name="Gilroy R."/>
        </authorList>
    </citation>
    <scope>NUCLEOTIDE SEQUENCE</scope>
    <source>
        <strain evidence="6">ChiHjej13B12-12457</strain>
    </source>
</reference>
<dbReference type="InterPro" id="IPR006076">
    <property type="entry name" value="FAD-dep_OxRdtase"/>
</dbReference>
<dbReference type="GO" id="GO:0016491">
    <property type="term" value="F:oxidoreductase activity"/>
    <property type="evidence" value="ECO:0007669"/>
    <property type="project" value="UniProtKB-KW"/>
</dbReference>
<dbReference type="InterPro" id="IPR041854">
    <property type="entry name" value="BFD-like_2Fe2S-bd_dom_sf"/>
</dbReference>
<dbReference type="InterPro" id="IPR023753">
    <property type="entry name" value="FAD/NAD-binding_dom"/>
</dbReference>
<dbReference type="InterPro" id="IPR017900">
    <property type="entry name" value="4Fe4S_Fe_S_CS"/>
</dbReference>
<dbReference type="SUPFAM" id="SSF54292">
    <property type="entry name" value="2Fe-2S ferredoxin-like"/>
    <property type="match status" value="1"/>
</dbReference>
<keyword evidence="2" id="KW-0560">Oxidoreductase</keyword>
<sequence length="1080" mass="118098">MYRITTHPILPVPAEEPVSFNFEGKTIIGQKGQTIAAALHQAGYPVHSLSLEHRKRTMECGIGKCGACEMLVDGKIRRICVTKVDGVREVARLSSDSGFKGVLVTEKDGVEEEKEVYRTTVAIIGAGPAGLAVREELLKEGVDCIVIDSNSEIGGQFLMQTHQFFFFEKEKRFGGMRGFDIAKTLAGDSHEGIMLDSVVWDILEGKRLAVKNIATDKVFYVDTDELVIATGAVPFMPAFKNDDVPGVYTAAVVQRMMNTQFTLLGKNILTVGAGNIGYLTSYQAMQAGANVKMIIEGMPREGGFPVQANRVRRLGIPILTSHVLVEAVPNADHTGITGAIIAECENFKPIPGTERLIDGIDCINICTGLMPDNQLFVKGNAVFGRSCHGVGDSVRIGEGTSAVLRGRQCAYEILQNLGRRFNYDSYLQVSKEYIDSQQHPVRILQEPAMPSAERAAAAPFVIMDCLYGFACNPCSFSCKQGAITKSSTSTTPRLDYDKCIGCMQCVYQCPGLAIFGYDTRAGKLFLPIEYEAQEGSEVFLVDDNGRKVGEGVIEKIMLKPNKTNVARVKLAQLYDGGVLTDARGFIVKERYPAPVEMKPAPSVDGKTYICHCEDLTLERILELIGDRKTISADELKHISRLGMGPCRGKRCLPRAKSALRPYGIEVTGDFTPRAPMASLVELGNVINKAGAEKIVLPSGAVADGGKVGALVAGGGMAGSAVFRYLAEAGFAPVLVNKDRGSSWRNIAGGRPAFSLPALADIANHNLEIFRDLQQHANIDFRLIRYVNFAHDEATYRSLDAARAWSKAYMVDPKDFQKEISPYMRPGLDMYVAAQVTEDCWQATPGKTINAVRLIGRSHGGRILEETELVDVRKVGGEYEVLVRDSARRYTRFRTEIFVNALGYGAEKFAHMLGIETGLYPVKHQAFITKRLPLLGKEGAPLDMLIDRRHYKGFSAVYGQQLADTGQIIGCASPATDPAEAGKDLRINTQAFLEIASEVFSEWIPALKEVGIQATWAGYYVEPRYIVDPVLGLFIGMRGHGFMLSQYIGKLYVDALLGRPVPEYFKDLALSGTGLSEQAFK</sequence>
<dbReference type="PANTHER" id="PTHR42949:SF3">
    <property type="entry name" value="ANAEROBIC GLYCEROL-3-PHOSPHATE DEHYDROGENASE SUBUNIT B"/>
    <property type="match status" value="1"/>
</dbReference>
<dbReference type="Gene3D" id="3.10.20.440">
    <property type="entry name" value="2Fe-2S iron-sulphur cluster binding domain, sarcosine oxidase, alpha subunit, N-terminal domain"/>
    <property type="match status" value="1"/>
</dbReference>
<dbReference type="InterPro" id="IPR051691">
    <property type="entry name" value="Metab_Enz_Cyan_OpOx_G3PDH"/>
</dbReference>
<dbReference type="InterPro" id="IPR036188">
    <property type="entry name" value="FAD/NAD-bd_sf"/>
</dbReference>
<dbReference type="PANTHER" id="PTHR42949">
    <property type="entry name" value="ANAEROBIC GLYCEROL-3-PHOSPHATE DEHYDROGENASE SUBUNIT B"/>
    <property type="match status" value="1"/>
</dbReference>
<dbReference type="Pfam" id="PF13510">
    <property type="entry name" value="Fer2_4"/>
    <property type="match status" value="1"/>
</dbReference>
<organism evidence="6 7">
    <name type="scientific">Candidatus Coprenecus avistercoris</name>
    <dbReference type="NCBI Taxonomy" id="2840730"/>
    <lineage>
        <taxon>Bacteria</taxon>
        <taxon>Pseudomonadati</taxon>
        <taxon>Bacteroidota</taxon>
        <taxon>Bacteroidia</taxon>
        <taxon>Bacteroidales</taxon>
        <taxon>Rikenellaceae</taxon>
        <taxon>Rikenellaceae incertae sedis</taxon>
        <taxon>Candidatus Coprenecus</taxon>
    </lineage>
</organism>
<evidence type="ECO:0000256" key="1">
    <source>
        <dbReference type="ARBA" id="ARBA00022723"/>
    </source>
</evidence>
<dbReference type="InterPro" id="IPR036010">
    <property type="entry name" value="2Fe-2S_ferredoxin-like_sf"/>
</dbReference>
<evidence type="ECO:0000256" key="3">
    <source>
        <dbReference type="ARBA" id="ARBA00023004"/>
    </source>
</evidence>
<dbReference type="Pfam" id="PF01266">
    <property type="entry name" value="DAO"/>
    <property type="match status" value="1"/>
</dbReference>
<feature type="domain" description="4Fe-4S ferredoxin-type" evidence="5">
    <location>
        <begin position="490"/>
        <end position="520"/>
    </location>
</feature>
<dbReference type="InterPro" id="IPR017896">
    <property type="entry name" value="4Fe4S_Fe-S-bd"/>
</dbReference>
<dbReference type="AlphaFoldDB" id="A0A9D1DZR3"/>
<dbReference type="Gene3D" id="3.50.50.60">
    <property type="entry name" value="FAD/NAD(P)-binding domain"/>
    <property type="match status" value="4"/>
</dbReference>
<dbReference type="PROSITE" id="PS51379">
    <property type="entry name" value="4FE4S_FER_2"/>
    <property type="match status" value="1"/>
</dbReference>
<dbReference type="SUPFAM" id="SSF51905">
    <property type="entry name" value="FAD/NAD(P)-binding domain"/>
    <property type="match status" value="2"/>
</dbReference>
<keyword evidence="4" id="KW-0411">Iron-sulfur</keyword>
<dbReference type="EMBL" id="DVHI01000006">
    <property type="protein sequence ID" value="HIR61933.1"/>
    <property type="molecule type" value="Genomic_DNA"/>
</dbReference>
<evidence type="ECO:0000259" key="5">
    <source>
        <dbReference type="PROSITE" id="PS51379"/>
    </source>
</evidence>
<dbReference type="Proteomes" id="UP000886744">
    <property type="component" value="Unassembled WGS sequence"/>
</dbReference>
<dbReference type="PROSITE" id="PS00197">
    <property type="entry name" value="2FE2S_FER_1"/>
    <property type="match status" value="1"/>
</dbReference>
<dbReference type="GO" id="GO:0046872">
    <property type="term" value="F:metal ion binding"/>
    <property type="evidence" value="ECO:0007669"/>
    <property type="project" value="UniProtKB-KW"/>
</dbReference>
<dbReference type="InterPro" id="IPR001041">
    <property type="entry name" value="2Fe-2S_ferredoxin-type"/>
</dbReference>